<dbReference type="EMBL" id="SFCA01000009">
    <property type="protein sequence ID" value="TRT62437.1"/>
    <property type="molecule type" value="Genomic_DNA"/>
</dbReference>
<evidence type="ECO:0000313" key="1">
    <source>
        <dbReference type="EMBL" id="TRT62437.1"/>
    </source>
</evidence>
<dbReference type="AlphaFoldDB" id="A0A551YNA3"/>
<comment type="caution">
    <text evidence="1">The sequence shown here is derived from an EMBL/GenBank/DDBJ whole genome shotgun (WGS) entry which is preliminary data.</text>
</comment>
<gene>
    <name evidence="1" type="ORF">EWV85_00610</name>
</gene>
<protein>
    <submittedName>
        <fullName evidence="1">Uncharacterized protein</fullName>
    </submittedName>
</protein>
<dbReference type="Proteomes" id="UP000316443">
    <property type="component" value="Unassembled WGS sequence"/>
</dbReference>
<accession>A0A551YNA3</accession>
<proteinExistence type="predicted"/>
<sequence>MILNNCPLEAVISYQLSDVGFQFTDYCLLRKPPTSHSQCSQREKVYFRPTLLTQKLHELFLSKKSDSQQPSFFVP</sequence>
<organism evidence="1 2">
    <name type="scientific">Microcystis aeruginosa Ma_QC_C_20070703_M131</name>
    <dbReference type="NCBI Taxonomy" id="2486263"/>
    <lineage>
        <taxon>Bacteria</taxon>
        <taxon>Bacillati</taxon>
        <taxon>Cyanobacteriota</taxon>
        <taxon>Cyanophyceae</taxon>
        <taxon>Oscillatoriophycideae</taxon>
        <taxon>Chroococcales</taxon>
        <taxon>Microcystaceae</taxon>
        <taxon>Microcystis</taxon>
    </lineage>
</organism>
<evidence type="ECO:0000313" key="2">
    <source>
        <dbReference type="Proteomes" id="UP000316443"/>
    </source>
</evidence>
<reference evidence="1 2" key="1">
    <citation type="submission" date="2019-01" db="EMBL/GenBank/DDBJ databases">
        <title>Coherence of Microcystis species and biogeography revealed through population genomics.</title>
        <authorList>
            <person name="Perez-Carrascal O.M."/>
            <person name="Terrat Y."/>
            <person name="Giani A."/>
            <person name="Fortin N."/>
            <person name="Tromas N."/>
            <person name="Shapiro B.J."/>
        </authorList>
    </citation>
    <scope>NUCLEOTIDE SEQUENCE [LARGE SCALE GENOMIC DNA]</scope>
    <source>
        <strain evidence="1">Ma_QC_C_20070703_M131</strain>
    </source>
</reference>
<name>A0A551YNA3_MICAE</name>